<reference evidence="1 2" key="1">
    <citation type="submission" date="2017-06" db="EMBL/GenBank/DDBJ databases">
        <title>Draft genome sequence of nitrogen-fixing Kosakonia pseudosacchari strain NN143 isolated from sugarcane roots.</title>
        <authorList>
            <person name="Li Y."/>
            <person name="Li S."/>
            <person name="Lin L."/>
            <person name="Wu X."/>
            <person name="Yang L."/>
            <person name="Li Y."/>
            <person name="An Q."/>
        </authorList>
    </citation>
    <scope>NUCLEOTIDE SEQUENCE [LARGE SCALE GENOMIC DNA]</scope>
    <source>
        <strain evidence="1 2">NN143</strain>
    </source>
</reference>
<evidence type="ECO:0000313" key="1">
    <source>
        <dbReference type="EMBL" id="PDO83645.1"/>
    </source>
</evidence>
<dbReference type="EMBL" id="NITV01000012">
    <property type="protein sequence ID" value="PDO83645.1"/>
    <property type="molecule type" value="Genomic_DNA"/>
</dbReference>
<keyword evidence="2" id="KW-1185">Reference proteome</keyword>
<gene>
    <name evidence="1" type="ORF">BK796_19870</name>
</gene>
<comment type="caution">
    <text evidence="1">The sequence shown here is derived from an EMBL/GenBank/DDBJ whole genome shotgun (WGS) entry which is preliminary data.</text>
</comment>
<name>A0ABX4IMP4_9ENTR</name>
<proteinExistence type="predicted"/>
<evidence type="ECO:0000313" key="2">
    <source>
        <dbReference type="Proteomes" id="UP000219642"/>
    </source>
</evidence>
<dbReference type="Proteomes" id="UP000219642">
    <property type="component" value="Unassembled WGS sequence"/>
</dbReference>
<protein>
    <recommendedName>
        <fullName evidence="3">Antitermination protein</fullName>
    </recommendedName>
</protein>
<organism evidence="1 2">
    <name type="scientific">Kosakonia pseudosacchari</name>
    <dbReference type="NCBI Taxonomy" id="1646340"/>
    <lineage>
        <taxon>Bacteria</taxon>
        <taxon>Pseudomonadati</taxon>
        <taxon>Pseudomonadota</taxon>
        <taxon>Gammaproteobacteria</taxon>
        <taxon>Enterobacterales</taxon>
        <taxon>Enterobacteriaceae</taxon>
        <taxon>Kosakonia</taxon>
    </lineage>
</organism>
<accession>A0ABX4IMP4</accession>
<evidence type="ECO:0008006" key="3">
    <source>
        <dbReference type="Google" id="ProtNLM"/>
    </source>
</evidence>
<sequence>MTSCDLAREKRGFNSPHLSIEIAEIYCVRMRMKFRCNRLHKIIDDAAMVMDKTVKNGCQKASEKV</sequence>